<evidence type="ECO:0000313" key="3">
    <source>
        <dbReference type="Proteomes" id="UP001295444"/>
    </source>
</evidence>
<feature type="compositionally biased region" description="Basic and acidic residues" evidence="1">
    <location>
        <begin position="120"/>
        <end position="129"/>
    </location>
</feature>
<keyword evidence="3" id="KW-1185">Reference proteome</keyword>
<reference evidence="2" key="1">
    <citation type="submission" date="2022-03" db="EMBL/GenBank/DDBJ databases">
        <authorList>
            <person name="Alioto T."/>
            <person name="Alioto T."/>
            <person name="Gomez Garrido J."/>
        </authorList>
    </citation>
    <scope>NUCLEOTIDE SEQUENCE</scope>
</reference>
<proteinExistence type="predicted"/>
<organism evidence="2 3">
    <name type="scientific">Pelobates cultripes</name>
    <name type="common">Western spadefoot toad</name>
    <dbReference type="NCBI Taxonomy" id="61616"/>
    <lineage>
        <taxon>Eukaryota</taxon>
        <taxon>Metazoa</taxon>
        <taxon>Chordata</taxon>
        <taxon>Craniata</taxon>
        <taxon>Vertebrata</taxon>
        <taxon>Euteleostomi</taxon>
        <taxon>Amphibia</taxon>
        <taxon>Batrachia</taxon>
        <taxon>Anura</taxon>
        <taxon>Pelobatoidea</taxon>
        <taxon>Pelobatidae</taxon>
        <taxon>Pelobates</taxon>
    </lineage>
</organism>
<gene>
    <name evidence="2" type="ORF">PECUL_23A007230</name>
</gene>
<feature type="compositionally biased region" description="Basic and acidic residues" evidence="1">
    <location>
        <begin position="39"/>
        <end position="50"/>
    </location>
</feature>
<dbReference type="AlphaFoldDB" id="A0AAD1SWH5"/>
<dbReference type="EMBL" id="OW240919">
    <property type="protein sequence ID" value="CAH2311741.1"/>
    <property type="molecule type" value="Genomic_DNA"/>
</dbReference>
<name>A0AAD1SWH5_PELCU</name>
<dbReference type="Proteomes" id="UP001295444">
    <property type="component" value="Chromosome 08"/>
</dbReference>
<feature type="compositionally biased region" description="Polar residues" evidence="1">
    <location>
        <begin position="18"/>
        <end position="30"/>
    </location>
</feature>
<evidence type="ECO:0000313" key="2">
    <source>
        <dbReference type="EMBL" id="CAH2311741.1"/>
    </source>
</evidence>
<protein>
    <submittedName>
        <fullName evidence="2">Uncharacterized protein</fullName>
    </submittedName>
</protein>
<evidence type="ECO:0000256" key="1">
    <source>
        <dbReference type="SAM" id="MobiDB-lite"/>
    </source>
</evidence>
<sequence length="129" mass="14196">MTTTSQQGWQSTSGMRNAGNSSGYGRSRGQSHAEGVEEAQERSYEKDAGRPARNQPERQTPGTQVAVRNRPIDNSSGEERKRGTLQQQHNPWRRTDAESSTVRKAAGEGKGGLARTAATRGRDQDTKRR</sequence>
<accession>A0AAD1SWH5</accession>
<feature type="compositionally biased region" description="Low complexity" evidence="1">
    <location>
        <begin position="1"/>
        <end position="14"/>
    </location>
</feature>
<feature type="region of interest" description="Disordered" evidence="1">
    <location>
        <begin position="1"/>
        <end position="129"/>
    </location>
</feature>